<proteinExistence type="predicted"/>
<accession>A0A916W9D6</accession>
<organism evidence="1 2">
    <name type="scientific">Edaphobacter acidisoli</name>
    <dbReference type="NCBI Taxonomy" id="2040573"/>
    <lineage>
        <taxon>Bacteria</taxon>
        <taxon>Pseudomonadati</taxon>
        <taxon>Acidobacteriota</taxon>
        <taxon>Terriglobia</taxon>
        <taxon>Terriglobales</taxon>
        <taxon>Acidobacteriaceae</taxon>
        <taxon>Edaphobacter</taxon>
    </lineage>
</organism>
<gene>
    <name evidence="1" type="ORF">GCM10011507_33870</name>
</gene>
<dbReference type="EMBL" id="BMJB01000004">
    <property type="protein sequence ID" value="GGA79846.1"/>
    <property type="molecule type" value="Genomic_DNA"/>
</dbReference>
<sequence>MCAGMLSCMPDAFVACMERPMEGIREVLRSSLGRSLEALSEVDRLTAAWIVASGKMMAERGVVLGYADGVLRLGAVDDAWMREMMNMKERLAVELTRLAGVPVKEIRVEITRKNRR</sequence>
<name>A0A916W9D6_9BACT</name>
<evidence type="ECO:0008006" key="3">
    <source>
        <dbReference type="Google" id="ProtNLM"/>
    </source>
</evidence>
<dbReference type="AlphaFoldDB" id="A0A916W9D6"/>
<comment type="caution">
    <text evidence="1">The sequence shown here is derived from an EMBL/GenBank/DDBJ whole genome shotgun (WGS) entry which is preliminary data.</text>
</comment>
<reference evidence="1" key="1">
    <citation type="journal article" date="2014" name="Int. J. Syst. Evol. Microbiol.">
        <title>Complete genome sequence of Corynebacterium casei LMG S-19264T (=DSM 44701T), isolated from a smear-ripened cheese.</title>
        <authorList>
            <consortium name="US DOE Joint Genome Institute (JGI-PGF)"/>
            <person name="Walter F."/>
            <person name="Albersmeier A."/>
            <person name="Kalinowski J."/>
            <person name="Ruckert C."/>
        </authorList>
    </citation>
    <scope>NUCLEOTIDE SEQUENCE</scope>
    <source>
        <strain evidence="1">CGMCC 1.15447</strain>
    </source>
</reference>
<dbReference type="Proteomes" id="UP000648801">
    <property type="component" value="Unassembled WGS sequence"/>
</dbReference>
<dbReference type="Pfam" id="PF05258">
    <property type="entry name" value="DciA"/>
    <property type="match status" value="1"/>
</dbReference>
<dbReference type="InterPro" id="IPR007922">
    <property type="entry name" value="DciA-like"/>
</dbReference>
<protein>
    <recommendedName>
        <fullName evidence="3">DUF721 domain-containing protein</fullName>
    </recommendedName>
</protein>
<keyword evidence="2" id="KW-1185">Reference proteome</keyword>
<evidence type="ECO:0000313" key="2">
    <source>
        <dbReference type="Proteomes" id="UP000648801"/>
    </source>
</evidence>
<reference evidence="1" key="2">
    <citation type="submission" date="2020-09" db="EMBL/GenBank/DDBJ databases">
        <authorList>
            <person name="Sun Q."/>
            <person name="Zhou Y."/>
        </authorList>
    </citation>
    <scope>NUCLEOTIDE SEQUENCE</scope>
    <source>
        <strain evidence="1">CGMCC 1.15447</strain>
    </source>
</reference>
<evidence type="ECO:0000313" key="1">
    <source>
        <dbReference type="EMBL" id="GGA79846.1"/>
    </source>
</evidence>